<evidence type="ECO:0000313" key="2">
    <source>
        <dbReference type="EMBL" id="SDW36816.1"/>
    </source>
</evidence>
<reference evidence="2 3" key="1">
    <citation type="submission" date="2016-10" db="EMBL/GenBank/DDBJ databases">
        <authorList>
            <person name="Varghese N."/>
            <person name="Submissions S."/>
        </authorList>
    </citation>
    <scope>NUCLEOTIDE SEQUENCE [LARGE SCALE GENOMIC DNA]</scope>
    <source>
        <strain evidence="2 3">WCC6</strain>
    </source>
</reference>
<proteinExistence type="predicted"/>
<organism evidence="2 3">
    <name type="scientific">Acidaminococcus fermentans</name>
    <dbReference type="NCBI Taxonomy" id="905"/>
    <lineage>
        <taxon>Bacteria</taxon>
        <taxon>Bacillati</taxon>
        <taxon>Bacillota</taxon>
        <taxon>Negativicutes</taxon>
        <taxon>Acidaminococcales</taxon>
        <taxon>Acidaminococcaceae</taxon>
        <taxon>Acidaminococcus</taxon>
    </lineage>
</organism>
<dbReference type="AlphaFoldDB" id="A0A1H2SYM8"/>
<sequence>MNWCKHFGAFVVLMMGICAPAAAEKILFIPLDNRPVSLAYTADSFRKAGVQVVTPPETLLASDRQSGDPEKLACWLDQEARGAQGAVVSVDSYIYGGLVPSRTHELDPAVLARRAGDLLAFQSRHPGVPLYAFATVMRSPRWSSAPAEPAYYAQYGPQIFRWGQLRDRQRLGKLTRKEKKELAQVEKELPLDIRRDVLERRKKNLFVLKGLTRGLERGKLDYLLIGRDDSAPYSEAHRDAEDLAAFADPAFRHKFRSFSGADELGMVLLNRAMNKARGETPLVYAWYNGGAGPATVPSYEDGPIRRSFREHVLAAGGFPARTDKRADLVLGLYTPADGVTLGADVPANGTELDEMGRQFLATARQYVEKGRNVGIADVAFGNGGSRALVETLLRKEGDREPLGYRLGSYAGWNTAGNSLGYALGQGMLRPYLSDRDRQDLLTVRYLDDWLYQSRVRQEVRQQLIWPNQWPDGKLTDDQTARAETMITEKMEKEGTPLLGKRPEQYRYRLPWHRTFEVAVKSKEGRAGRREPDER</sequence>
<keyword evidence="1" id="KW-0732">Signal</keyword>
<evidence type="ECO:0000313" key="3">
    <source>
        <dbReference type="Proteomes" id="UP000182379"/>
    </source>
</evidence>
<dbReference type="EMBL" id="FNOP01000001">
    <property type="protein sequence ID" value="SDW36816.1"/>
    <property type="molecule type" value="Genomic_DNA"/>
</dbReference>
<feature type="chain" id="PRO_5039715411" description="DUF4127 family protein" evidence="1">
    <location>
        <begin position="24"/>
        <end position="534"/>
    </location>
</feature>
<feature type="signal peptide" evidence="1">
    <location>
        <begin position="1"/>
        <end position="23"/>
    </location>
</feature>
<evidence type="ECO:0000256" key="1">
    <source>
        <dbReference type="SAM" id="SignalP"/>
    </source>
</evidence>
<dbReference type="Proteomes" id="UP000182379">
    <property type="component" value="Unassembled WGS sequence"/>
</dbReference>
<comment type="caution">
    <text evidence="2">The sequence shown here is derived from an EMBL/GenBank/DDBJ whole genome shotgun (WGS) entry which is preliminary data.</text>
</comment>
<evidence type="ECO:0008006" key="4">
    <source>
        <dbReference type="Google" id="ProtNLM"/>
    </source>
</evidence>
<name>A0A1H2SYM8_ACIFE</name>
<gene>
    <name evidence="2" type="ORF">SAMN05216495_10163</name>
</gene>
<dbReference type="InterPro" id="IPR025394">
    <property type="entry name" value="DUF4127"/>
</dbReference>
<protein>
    <recommendedName>
        <fullName evidence="4">DUF4127 family protein</fullName>
    </recommendedName>
</protein>
<accession>A0A1H2SYM8</accession>
<dbReference type="RefSeq" id="WP_074703985.1">
    <property type="nucleotide sequence ID" value="NZ_DCJM01000052.1"/>
</dbReference>
<dbReference type="Pfam" id="PF13552">
    <property type="entry name" value="DUF4127"/>
    <property type="match status" value="1"/>
</dbReference>